<name>A0A6J2W1R3_CHACN</name>
<evidence type="ECO:0000313" key="6">
    <source>
        <dbReference type="RefSeq" id="XP_030639285.1"/>
    </source>
</evidence>
<dbReference type="CTD" id="602"/>
<dbReference type="Gene3D" id="1.25.40.20">
    <property type="entry name" value="Ankyrin repeat-containing domain"/>
    <property type="match status" value="1"/>
</dbReference>
<dbReference type="Pfam" id="PF12796">
    <property type="entry name" value="Ank_2"/>
    <property type="match status" value="2"/>
</dbReference>
<reference evidence="6" key="1">
    <citation type="submission" date="2025-08" db="UniProtKB">
        <authorList>
            <consortium name="RefSeq"/>
        </authorList>
    </citation>
    <scope>IDENTIFICATION</scope>
</reference>
<evidence type="ECO:0000313" key="5">
    <source>
        <dbReference type="Proteomes" id="UP000504632"/>
    </source>
</evidence>
<dbReference type="InterPro" id="IPR036770">
    <property type="entry name" value="Ankyrin_rpt-contain_sf"/>
</dbReference>
<proteinExistence type="predicted"/>
<dbReference type="GO" id="GO:0071356">
    <property type="term" value="P:cellular response to tumor necrosis factor"/>
    <property type="evidence" value="ECO:0007669"/>
    <property type="project" value="TreeGrafter"/>
</dbReference>
<dbReference type="OrthoDB" id="10254947at2759"/>
<dbReference type="PRINTS" id="PR01415">
    <property type="entry name" value="ANKYRIN"/>
</dbReference>
<feature type="compositionally biased region" description="Low complexity" evidence="4">
    <location>
        <begin position="663"/>
        <end position="682"/>
    </location>
</feature>
<dbReference type="FunCoup" id="A0A6J2W1R3">
    <property type="interactions" value="109"/>
</dbReference>
<evidence type="ECO:0000256" key="3">
    <source>
        <dbReference type="PROSITE-ProRule" id="PRU00023"/>
    </source>
</evidence>
<dbReference type="PANTHER" id="PTHR46680">
    <property type="entry name" value="NF-KAPPA-B INHIBITOR ALPHA"/>
    <property type="match status" value="1"/>
</dbReference>
<evidence type="ECO:0000256" key="1">
    <source>
        <dbReference type="ARBA" id="ARBA00022737"/>
    </source>
</evidence>
<feature type="repeat" description="ANK" evidence="3">
    <location>
        <begin position="256"/>
        <end position="292"/>
    </location>
</feature>
<keyword evidence="5" id="KW-1185">Reference proteome</keyword>
<protein>
    <submittedName>
        <fullName evidence="6">B-cell lymphoma 3 protein homolog</fullName>
    </submittedName>
</protein>
<keyword evidence="1" id="KW-0677">Repeat</keyword>
<keyword evidence="2 3" id="KW-0040">ANK repeat</keyword>
<feature type="compositionally biased region" description="Polar residues" evidence="4">
    <location>
        <begin position="486"/>
        <end position="525"/>
    </location>
</feature>
<sequence>MPKTMTMSGQQTLSSVPLDLRTTTRERGGSAERTPDGKGRQRDTVPLKEESPAFHNDCSNGLRTFTPESLRNTDVSSANTHLTKTANGDNETSHPVMAPNRESDSRFSPKCERSSEDNSDLRSCVRNLPIRKRPIPQVSTDSPSTTSTTKKPKITQNLEADCHSSPSCASRTDVHPDEESAVPRVLSQSHDDLQRMPFPHYYPAYPPYVTWSHAYTGVPGIVSLPVCPNDPRRLHPAEDTDHLRGEVALATRQDDDGDTALHIAVVQEEEAMVHKLIHILVHSQRDLDVFNNLRQTPLHLAVITGQEGLVEALLMAGADPCALDRHGQTAAHLCCEHGHAGCLSLVLSLSRHNPSPCLETRNYEGLTPLHLAVQNGDKKSVTILLDHGADINAVDIKSGRSPLIHAVENNNMEMINFLIENGCDVNSQSYSGNTALHSACGRGHVDAVRVLLKNGSDSSLKNYHNDTAVMVAKNKKVTDVLRGKGSRSQSLKTQDIQNETHSPQRSTPHSRQTSINGSPSPNSLGRSPLATPTPVALPLQLGTSRSPPSQSRETVSSHHSPANNQEVLQMRPGFHNMVEENREGQRLPIPQLHFIPSGYDIAMPSIPHIHMGALVQGHPYYTPSVQVQGPVYHPEAGFILLPTTLPVPPVPHCPPTQITANKSRPSSRSSDQSEMSTMSASSEGKDVS</sequence>
<dbReference type="SMART" id="SM00248">
    <property type="entry name" value="ANK"/>
    <property type="match status" value="6"/>
</dbReference>
<feature type="region of interest" description="Disordered" evidence="4">
    <location>
        <begin position="1"/>
        <end position="178"/>
    </location>
</feature>
<dbReference type="PROSITE" id="PS50088">
    <property type="entry name" value="ANK_REPEAT"/>
    <property type="match status" value="5"/>
</dbReference>
<feature type="repeat" description="ANK" evidence="3">
    <location>
        <begin position="364"/>
        <end position="396"/>
    </location>
</feature>
<dbReference type="InterPro" id="IPR051070">
    <property type="entry name" value="NF-kappa-B_inhibitor"/>
</dbReference>
<dbReference type="GeneID" id="115819993"/>
<dbReference type="SUPFAM" id="SSF48403">
    <property type="entry name" value="Ankyrin repeat"/>
    <property type="match status" value="1"/>
</dbReference>
<feature type="repeat" description="ANK" evidence="3">
    <location>
        <begin position="293"/>
        <end position="325"/>
    </location>
</feature>
<feature type="compositionally biased region" description="Polar residues" evidence="4">
    <location>
        <begin position="542"/>
        <end position="565"/>
    </location>
</feature>
<accession>A0A6J2W1R3</accession>
<feature type="compositionally biased region" description="Polar residues" evidence="4">
    <location>
        <begin position="57"/>
        <end position="90"/>
    </location>
</feature>
<feature type="compositionally biased region" description="Low complexity" evidence="4">
    <location>
        <begin position="528"/>
        <end position="541"/>
    </location>
</feature>
<dbReference type="InterPro" id="IPR002110">
    <property type="entry name" value="Ankyrin_rpt"/>
</dbReference>
<feature type="region of interest" description="Disordered" evidence="4">
    <location>
        <begin position="479"/>
        <end position="565"/>
    </location>
</feature>
<dbReference type="RefSeq" id="XP_030639285.1">
    <property type="nucleotide sequence ID" value="XM_030783425.1"/>
</dbReference>
<dbReference type="InParanoid" id="A0A6J2W1R3"/>
<feature type="compositionally biased region" description="Low complexity" evidence="4">
    <location>
        <begin position="139"/>
        <end position="149"/>
    </location>
</feature>
<feature type="compositionally biased region" description="Polar residues" evidence="4">
    <location>
        <begin position="1"/>
        <end position="15"/>
    </location>
</feature>
<feature type="region of interest" description="Disordered" evidence="4">
    <location>
        <begin position="650"/>
        <end position="688"/>
    </location>
</feature>
<feature type="compositionally biased region" description="Basic and acidic residues" evidence="4">
    <location>
        <begin position="22"/>
        <end position="52"/>
    </location>
</feature>
<dbReference type="Proteomes" id="UP000504632">
    <property type="component" value="Chromosome 9"/>
</dbReference>
<evidence type="ECO:0000256" key="4">
    <source>
        <dbReference type="SAM" id="MobiDB-lite"/>
    </source>
</evidence>
<dbReference type="GO" id="GO:0005829">
    <property type="term" value="C:cytosol"/>
    <property type="evidence" value="ECO:0007669"/>
    <property type="project" value="TreeGrafter"/>
</dbReference>
<evidence type="ECO:0000256" key="2">
    <source>
        <dbReference type="ARBA" id="ARBA00023043"/>
    </source>
</evidence>
<feature type="repeat" description="ANK" evidence="3">
    <location>
        <begin position="431"/>
        <end position="463"/>
    </location>
</feature>
<dbReference type="PANTHER" id="PTHR46680:SF2">
    <property type="entry name" value="NF-KAPPA-B INHIBITOR ZETA"/>
    <property type="match status" value="1"/>
</dbReference>
<feature type="repeat" description="ANK" evidence="3">
    <location>
        <begin position="398"/>
        <end position="430"/>
    </location>
</feature>
<dbReference type="GO" id="GO:0051059">
    <property type="term" value="F:NF-kappaB binding"/>
    <property type="evidence" value="ECO:0007669"/>
    <property type="project" value="TreeGrafter"/>
</dbReference>
<feature type="compositionally biased region" description="Basic and acidic residues" evidence="4">
    <location>
        <begin position="101"/>
        <end position="120"/>
    </location>
</feature>
<organism evidence="5 6">
    <name type="scientific">Chanos chanos</name>
    <name type="common">Milkfish</name>
    <name type="synonym">Mugil chanos</name>
    <dbReference type="NCBI Taxonomy" id="29144"/>
    <lineage>
        <taxon>Eukaryota</taxon>
        <taxon>Metazoa</taxon>
        <taxon>Chordata</taxon>
        <taxon>Craniata</taxon>
        <taxon>Vertebrata</taxon>
        <taxon>Euteleostomi</taxon>
        <taxon>Actinopterygii</taxon>
        <taxon>Neopterygii</taxon>
        <taxon>Teleostei</taxon>
        <taxon>Ostariophysi</taxon>
        <taxon>Gonorynchiformes</taxon>
        <taxon>Chanidae</taxon>
        <taxon>Chanos</taxon>
    </lineage>
</organism>
<gene>
    <name evidence="6" type="primary">bcl3</name>
</gene>
<dbReference type="PROSITE" id="PS50297">
    <property type="entry name" value="ANK_REP_REGION"/>
    <property type="match status" value="4"/>
</dbReference>
<dbReference type="AlphaFoldDB" id="A0A6J2W1R3"/>